<sequence length="347" mass="39776">MINRKFNQSLKMVTLLILILNLVLPSETWSQSATPGKRVSPKKYRFVHYYPDAPALSPFDIVDNMDDLSLEINRASNSTIEITNHIFKRREDFEAFSPGTQVDFMVIDPLYYLEMNQRNLYQPLLIMNIQGSIVHRKKLIVLQESQWKCIKDLHRTILAVTLPSEREVAILTNLYFNSFIDPIRFFKSIKKVDNSASALLSVMYKDAAGALVPTYNKGYRDHLSAGKIRTIYETTSIPNGIFAVNTKTVSPQFIKAIIKRFLHLQGTVAGQEILKKLRITSWTILDDKIFPGLAHDTTTSRWQDLGSLMEACYLSPPASKREWFTFPRPSPIAPHVDQIPEPIFSRR</sequence>
<keyword evidence="1" id="KW-0732">Signal</keyword>
<dbReference type="EMBL" id="JBHPBY010000160">
    <property type="protein sequence ID" value="MFC1851175.1"/>
    <property type="molecule type" value="Genomic_DNA"/>
</dbReference>
<name>A0ABV6YYB1_UNCC1</name>
<keyword evidence="3" id="KW-1185">Reference proteome</keyword>
<feature type="signal peptide" evidence="1">
    <location>
        <begin position="1"/>
        <end position="30"/>
    </location>
</feature>
<proteinExistence type="predicted"/>
<evidence type="ECO:0000313" key="2">
    <source>
        <dbReference type="EMBL" id="MFC1851175.1"/>
    </source>
</evidence>
<evidence type="ECO:0000256" key="1">
    <source>
        <dbReference type="SAM" id="SignalP"/>
    </source>
</evidence>
<dbReference type="Proteomes" id="UP001594351">
    <property type="component" value="Unassembled WGS sequence"/>
</dbReference>
<feature type="chain" id="PRO_5045376602" evidence="1">
    <location>
        <begin position="31"/>
        <end position="347"/>
    </location>
</feature>
<reference evidence="2 3" key="1">
    <citation type="submission" date="2024-09" db="EMBL/GenBank/DDBJ databases">
        <title>Laminarin stimulates single cell rates of sulfate reduction while oxygen inhibits transcriptomic activity in coastal marine sediment.</title>
        <authorList>
            <person name="Lindsay M."/>
            <person name="Orcutt B."/>
            <person name="Emerson D."/>
            <person name="Stepanauskas R."/>
            <person name="D'Angelo T."/>
        </authorList>
    </citation>
    <scope>NUCLEOTIDE SEQUENCE [LARGE SCALE GENOMIC DNA]</scope>
    <source>
        <strain evidence="2">SAG AM-311-K15</strain>
    </source>
</reference>
<gene>
    <name evidence="2" type="ORF">ACFL27_13350</name>
</gene>
<organism evidence="2 3">
    <name type="scientific">candidate division CSSED10-310 bacterium</name>
    <dbReference type="NCBI Taxonomy" id="2855610"/>
    <lineage>
        <taxon>Bacteria</taxon>
        <taxon>Bacteria division CSSED10-310</taxon>
    </lineage>
</organism>
<dbReference type="Pfam" id="PF12974">
    <property type="entry name" value="Phosphonate-bd"/>
    <property type="match status" value="1"/>
</dbReference>
<accession>A0ABV6YYB1</accession>
<evidence type="ECO:0000313" key="3">
    <source>
        <dbReference type="Proteomes" id="UP001594351"/>
    </source>
</evidence>
<protein>
    <submittedName>
        <fullName evidence="2">Phosphate/phosphite/phosphonate ABC transporter substrate-binding protein</fullName>
    </submittedName>
</protein>
<comment type="caution">
    <text evidence="2">The sequence shown here is derived from an EMBL/GenBank/DDBJ whole genome shotgun (WGS) entry which is preliminary data.</text>
</comment>